<evidence type="ECO:0000256" key="5">
    <source>
        <dbReference type="ARBA" id="ARBA00023136"/>
    </source>
</evidence>
<dbReference type="Pfam" id="PF01545">
    <property type="entry name" value="Cation_efflux"/>
    <property type="match status" value="1"/>
</dbReference>
<feature type="transmembrane region" description="Helical" evidence="7">
    <location>
        <begin position="141"/>
        <end position="161"/>
    </location>
</feature>
<name>A0ABR4N4L7_9FUNG</name>
<evidence type="ECO:0000259" key="8">
    <source>
        <dbReference type="Pfam" id="PF01545"/>
    </source>
</evidence>
<dbReference type="Gene3D" id="1.20.1510.10">
    <property type="entry name" value="Cation efflux protein transmembrane domain"/>
    <property type="match status" value="1"/>
</dbReference>
<feature type="domain" description="Cation efflux protein cytoplasmic" evidence="9">
    <location>
        <begin position="315"/>
        <end position="386"/>
    </location>
</feature>
<feature type="domain" description="Cation efflux protein transmembrane" evidence="8">
    <location>
        <begin position="118"/>
        <end position="305"/>
    </location>
</feature>
<dbReference type="EMBL" id="JADGIZ020000033">
    <property type="protein sequence ID" value="KAL2914416.1"/>
    <property type="molecule type" value="Genomic_DNA"/>
</dbReference>
<dbReference type="InterPro" id="IPR036837">
    <property type="entry name" value="Cation_efflux_CTD_sf"/>
</dbReference>
<dbReference type="Pfam" id="PF16916">
    <property type="entry name" value="ZT_dimer"/>
    <property type="match status" value="1"/>
</dbReference>
<dbReference type="SUPFAM" id="SSF161111">
    <property type="entry name" value="Cation efflux protein transmembrane domain-like"/>
    <property type="match status" value="1"/>
</dbReference>
<evidence type="ECO:0000256" key="1">
    <source>
        <dbReference type="ARBA" id="ARBA00004141"/>
    </source>
</evidence>
<organism evidence="10 11">
    <name type="scientific">Polyrhizophydium stewartii</name>
    <dbReference type="NCBI Taxonomy" id="2732419"/>
    <lineage>
        <taxon>Eukaryota</taxon>
        <taxon>Fungi</taxon>
        <taxon>Fungi incertae sedis</taxon>
        <taxon>Chytridiomycota</taxon>
        <taxon>Chytridiomycota incertae sedis</taxon>
        <taxon>Chytridiomycetes</taxon>
        <taxon>Rhizophydiales</taxon>
        <taxon>Rhizophydiales incertae sedis</taxon>
        <taxon>Polyrhizophydium</taxon>
    </lineage>
</organism>
<dbReference type="SUPFAM" id="SSF160240">
    <property type="entry name" value="Cation efflux protein cytoplasmic domain-like"/>
    <property type="match status" value="1"/>
</dbReference>
<feature type="transmembrane region" description="Helical" evidence="7">
    <location>
        <begin position="182"/>
        <end position="201"/>
    </location>
</feature>
<dbReference type="InterPro" id="IPR050291">
    <property type="entry name" value="CDF_Transporter"/>
</dbReference>
<dbReference type="InterPro" id="IPR002524">
    <property type="entry name" value="Cation_efflux"/>
</dbReference>
<protein>
    <recommendedName>
        <fullName evidence="12">Cation efflux protein cytoplasmic domain-containing protein</fullName>
    </recommendedName>
</protein>
<keyword evidence="4 7" id="KW-1133">Transmembrane helix</keyword>
<reference evidence="10 11" key="1">
    <citation type="submission" date="2023-09" db="EMBL/GenBank/DDBJ databases">
        <title>Pangenome analysis of Batrachochytrium dendrobatidis and related Chytrids.</title>
        <authorList>
            <person name="Yacoub M.N."/>
            <person name="Stajich J.E."/>
            <person name="James T.Y."/>
        </authorList>
    </citation>
    <scope>NUCLEOTIDE SEQUENCE [LARGE SCALE GENOMIC DNA]</scope>
    <source>
        <strain evidence="10 11">JEL0888</strain>
    </source>
</reference>
<evidence type="ECO:0000256" key="4">
    <source>
        <dbReference type="ARBA" id="ARBA00022989"/>
    </source>
</evidence>
<keyword evidence="3 7" id="KW-0812">Transmembrane</keyword>
<evidence type="ECO:0008006" key="12">
    <source>
        <dbReference type="Google" id="ProtNLM"/>
    </source>
</evidence>
<dbReference type="PANTHER" id="PTHR43840:SF13">
    <property type="entry name" value="CATION EFFLUX PROTEIN CYTOPLASMIC DOMAIN-CONTAINING PROTEIN"/>
    <property type="match status" value="1"/>
</dbReference>
<dbReference type="Proteomes" id="UP001527925">
    <property type="component" value="Unassembled WGS sequence"/>
</dbReference>
<evidence type="ECO:0000313" key="11">
    <source>
        <dbReference type="Proteomes" id="UP001527925"/>
    </source>
</evidence>
<gene>
    <name evidence="10" type="ORF">HK105_205983</name>
</gene>
<feature type="region of interest" description="Disordered" evidence="6">
    <location>
        <begin position="29"/>
        <end position="48"/>
    </location>
</feature>
<feature type="transmembrane region" description="Helical" evidence="7">
    <location>
        <begin position="216"/>
        <end position="237"/>
    </location>
</feature>
<keyword evidence="5 7" id="KW-0472">Membrane</keyword>
<keyword evidence="2" id="KW-0813">Transport</keyword>
<sequence>MSATVTVTATTTSLQAPGATVLVRRENAGVAEDTGSPSLERGSIEAEGSASDPLLLRAAKVGPERLEDLRKRGHAGRRLAKFYEDQNGLIDEMLKPADHRDADEATQLFRLKLAVNGSFAVNVLLFVLQLTGALLSGSLSLLATTADSFMDIASNGVLVFANRIASSGNNLKYPSGKTRYETAGIIVFATLMSTLSLQLIIESIRSLANSSHSIELGAMSISFVGAAIGLKFLLMLFCMTLSKYPSARILAQDHRNDLALNLTGILFGLLGQHVRWYIDPIGGIVIALMILRSWAGAAKEHIQLIVGKTAHHTFLNRITYISMTHDSRIRQVDTCRAYHSGNNFIVEVDIVLPPEMPLQEAHDIGEALQMKLETIEEVERAYVHLDYETSHKPEHRKTV</sequence>
<evidence type="ECO:0000256" key="2">
    <source>
        <dbReference type="ARBA" id="ARBA00022448"/>
    </source>
</evidence>
<dbReference type="PANTHER" id="PTHR43840">
    <property type="entry name" value="MITOCHONDRIAL METAL TRANSPORTER 1-RELATED"/>
    <property type="match status" value="1"/>
</dbReference>
<dbReference type="NCBIfam" id="TIGR01297">
    <property type="entry name" value="CDF"/>
    <property type="match status" value="1"/>
</dbReference>
<evidence type="ECO:0000256" key="6">
    <source>
        <dbReference type="SAM" id="MobiDB-lite"/>
    </source>
</evidence>
<comment type="subcellular location">
    <subcellularLocation>
        <location evidence="1">Membrane</location>
        <topology evidence="1">Multi-pass membrane protein</topology>
    </subcellularLocation>
</comment>
<feature type="transmembrane region" description="Helical" evidence="7">
    <location>
        <begin position="113"/>
        <end position="135"/>
    </location>
</feature>
<dbReference type="Gene3D" id="3.30.70.1350">
    <property type="entry name" value="Cation efflux protein, cytoplasmic domain"/>
    <property type="match status" value="1"/>
</dbReference>
<accession>A0ABR4N4L7</accession>
<evidence type="ECO:0000259" key="9">
    <source>
        <dbReference type="Pfam" id="PF16916"/>
    </source>
</evidence>
<keyword evidence="11" id="KW-1185">Reference proteome</keyword>
<comment type="caution">
    <text evidence="10">The sequence shown here is derived from an EMBL/GenBank/DDBJ whole genome shotgun (WGS) entry which is preliminary data.</text>
</comment>
<evidence type="ECO:0000256" key="3">
    <source>
        <dbReference type="ARBA" id="ARBA00022692"/>
    </source>
</evidence>
<dbReference type="InterPro" id="IPR058533">
    <property type="entry name" value="Cation_efflux_TM"/>
</dbReference>
<proteinExistence type="predicted"/>
<evidence type="ECO:0000256" key="7">
    <source>
        <dbReference type="SAM" id="Phobius"/>
    </source>
</evidence>
<dbReference type="InterPro" id="IPR027470">
    <property type="entry name" value="Cation_efflux_CTD"/>
</dbReference>
<evidence type="ECO:0000313" key="10">
    <source>
        <dbReference type="EMBL" id="KAL2914416.1"/>
    </source>
</evidence>
<dbReference type="InterPro" id="IPR027469">
    <property type="entry name" value="Cation_efflux_TMD_sf"/>
</dbReference>